<dbReference type="EMBL" id="JABFBC010000006">
    <property type="protein sequence ID" value="NNU82112.1"/>
    <property type="molecule type" value="Genomic_DNA"/>
</dbReference>
<gene>
    <name evidence="2" type="ORF">HMH01_16870</name>
</gene>
<sequence>MPDEPNAQADHPDGPGIAKEPRDWKGAFPRRRRNLVFPNGAGLIESRATIHQRAFKPFLAENGIVDEDRRDPAQAR</sequence>
<proteinExistence type="predicted"/>
<feature type="region of interest" description="Disordered" evidence="1">
    <location>
        <begin position="1"/>
        <end position="26"/>
    </location>
</feature>
<name>A0A849L7L7_9RHOB</name>
<accession>A0A849L7L7</accession>
<keyword evidence="3" id="KW-1185">Reference proteome</keyword>
<reference evidence="2 3" key="1">
    <citation type="submission" date="2020-05" db="EMBL/GenBank/DDBJ databases">
        <title>Gimesia benthica sp. nov., a novel planctomycete isolated from a deep-sea water sample of the Northwest Indian Ocean.</title>
        <authorList>
            <person name="Wang J."/>
            <person name="Ruan C."/>
            <person name="Song L."/>
            <person name="Zhu Y."/>
            <person name="Li A."/>
            <person name="Zheng X."/>
            <person name="Wang L."/>
            <person name="Lu Z."/>
            <person name="Huang Y."/>
            <person name="Du W."/>
            <person name="Zhou Y."/>
            <person name="Huang L."/>
            <person name="Dai X."/>
        </authorList>
    </citation>
    <scope>NUCLEOTIDE SEQUENCE [LARGE SCALE GENOMIC DNA]</scope>
    <source>
        <strain evidence="2 3">YYQ-30</strain>
    </source>
</reference>
<dbReference type="RefSeq" id="WP_171326975.1">
    <property type="nucleotide sequence ID" value="NZ_JABFBC010000006.1"/>
</dbReference>
<protein>
    <submittedName>
        <fullName evidence="2">Uncharacterized protein</fullName>
    </submittedName>
</protein>
<evidence type="ECO:0000313" key="2">
    <source>
        <dbReference type="EMBL" id="NNU82112.1"/>
    </source>
</evidence>
<evidence type="ECO:0000256" key="1">
    <source>
        <dbReference type="SAM" id="MobiDB-lite"/>
    </source>
</evidence>
<dbReference type="Proteomes" id="UP000572377">
    <property type="component" value="Unassembled WGS sequence"/>
</dbReference>
<evidence type="ECO:0000313" key="3">
    <source>
        <dbReference type="Proteomes" id="UP000572377"/>
    </source>
</evidence>
<dbReference type="AlphaFoldDB" id="A0A849L7L7"/>
<comment type="caution">
    <text evidence="2">The sequence shown here is derived from an EMBL/GenBank/DDBJ whole genome shotgun (WGS) entry which is preliminary data.</text>
</comment>
<organism evidence="2 3">
    <name type="scientific">Halovulum dunhuangense</name>
    <dbReference type="NCBI Taxonomy" id="1505036"/>
    <lineage>
        <taxon>Bacteria</taxon>
        <taxon>Pseudomonadati</taxon>
        <taxon>Pseudomonadota</taxon>
        <taxon>Alphaproteobacteria</taxon>
        <taxon>Rhodobacterales</taxon>
        <taxon>Paracoccaceae</taxon>
        <taxon>Halovulum</taxon>
    </lineage>
</organism>